<feature type="domain" description="AMP-dependent synthetase/ligase" evidence="3">
    <location>
        <begin position="29"/>
        <end position="200"/>
    </location>
</feature>
<dbReference type="CDD" id="cd04433">
    <property type="entry name" value="AFD_class_I"/>
    <property type="match status" value="1"/>
</dbReference>
<gene>
    <name evidence="5" type="ORF">GCM10011314_00860</name>
</gene>
<comment type="caution">
    <text evidence="5">The sequence shown here is derived from an EMBL/GenBank/DDBJ whole genome shotgun (WGS) entry which is preliminary data.</text>
</comment>
<protein>
    <recommendedName>
        <fullName evidence="7">O-succinylbenzoate--CoA ligase</fullName>
    </recommendedName>
</protein>
<evidence type="ECO:0000259" key="3">
    <source>
        <dbReference type="Pfam" id="PF00501"/>
    </source>
</evidence>
<organism evidence="5 6">
    <name type="scientific">Knoellia flava</name>
    <dbReference type="NCBI Taxonomy" id="913969"/>
    <lineage>
        <taxon>Bacteria</taxon>
        <taxon>Bacillati</taxon>
        <taxon>Actinomycetota</taxon>
        <taxon>Actinomycetes</taxon>
        <taxon>Micrococcales</taxon>
        <taxon>Intrasporangiaceae</taxon>
        <taxon>Knoellia</taxon>
    </lineage>
</organism>
<evidence type="ECO:0008006" key="7">
    <source>
        <dbReference type="Google" id="ProtNLM"/>
    </source>
</evidence>
<proteinExistence type="inferred from homology"/>
<dbReference type="Pfam" id="PF13193">
    <property type="entry name" value="AMP-binding_C"/>
    <property type="match status" value="1"/>
</dbReference>
<dbReference type="SUPFAM" id="SSF56801">
    <property type="entry name" value="Acetyl-CoA synthetase-like"/>
    <property type="match status" value="1"/>
</dbReference>
<dbReference type="InterPro" id="IPR045851">
    <property type="entry name" value="AMP-bd_C_sf"/>
</dbReference>
<comment type="similarity">
    <text evidence="1">Belongs to the ATP-dependent AMP-binding enzyme family.</text>
</comment>
<dbReference type="InterPro" id="IPR000873">
    <property type="entry name" value="AMP-dep_synth/lig_dom"/>
</dbReference>
<dbReference type="PANTHER" id="PTHR43201:SF5">
    <property type="entry name" value="MEDIUM-CHAIN ACYL-COA LIGASE ACSF2, MITOCHONDRIAL"/>
    <property type="match status" value="1"/>
</dbReference>
<dbReference type="Proteomes" id="UP000628079">
    <property type="component" value="Unassembled WGS sequence"/>
</dbReference>
<dbReference type="EMBL" id="BMEA01000001">
    <property type="protein sequence ID" value="GGB65489.1"/>
    <property type="molecule type" value="Genomic_DNA"/>
</dbReference>
<keyword evidence="2" id="KW-0436">Ligase</keyword>
<evidence type="ECO:0000313" key="6">
    <source>
        <dbReference type="Proteomes" id="UP000628079"/>
    </source>
</evidence>
<reference evidence="5" key="1">
    <citation type="journal article" date="2014" name="Int. J. Syst. Evol. Microbiol.">
        <title>Complete genome sequence of Corynebacterium casei LMG S-19264T (=DSM 44701T), isolated from a smear-ripened cheese.</title>
        <authorList>
            <consortium name="US DOE Joint Genome Institute (JGI-PGF)"/>
            <person name="Walter F."/>
            <person name="Albersmeier A."/>
            <person name="Kalinowski J."/>
            <person name="Ruckert C."/>
        </authorList>
    </citation>
    <scope>NUCLEOTIDE SEQUENCE</scope>
    <source>
        <strain evidence="5">CGMCC 1.10749</strain>
    </source>
</reference>
<evidence type="ECO:0000259" key="4">
    <source>
        <dbReference type="Pfam" id="PF13193"/>
    </source>
</evidence>
<dbReference type="Gene3D" id="3.40.50.12780">
    <property type="entry name" value="N-terminal domain of ligase-like"/>
    <property type="match status" value="1"/>
</dbReference>
<dbReference type="AlphaFoldDB" id="A0A8H9FP34"/>
<name>A0A8H9FP34_9MICO</name>
<dbReference type="InterPro" id="IPR042099">
    <property type="entry name" value="ANL_N_sf"/>
</dbReference>
<dbReference type="Pfam" id="PF00501">
    <property type="entry name" value="AMP-binding"/>
    <property type="match status" value="1"/>
</dbReference>
<feature type="domain" description="AMP-binding enzyme C-terminal" evidence="4">
    <location>
        <begin position="252"/>
        <end position="329"/>
    </location>
</feature>
<sequence>MRETAAREALQAMGLLRERDGRAWLELRTSGTSAVARTVVRSLASWEDSFDHVSRLTGITTDDTVLVPAPPSGSMFAFAHAHAAHVGADVVALDRWSPASAVEATTTCTAAHLTPAMLATLLDRGTGRLRTVVCAGASLPESTRLRAREAGVRVVDYYGAAELSFVAMRVGARLEPFPEVDVDVRDGVIWARSPWLADGYAPGQSGPLRRDEDGFATVGDLGRWDATSGLVVLGRGDDVVTTGGATVVCADVEAALLSLPGVPAVAVVGTPHPDLGEVVEAVVVGDSRLDPAHLDPAHLRGCAADLLDRTQLPRRWHVWSDLPLTAVGKIDRTEVRARLLSTRTEVTT</sequence>
<evidence type="ECO:0000313" key="5">
    <source>
        <dbReference type="EMBL" id="GGB65489.1"/>
    </source>
</evidence>
<reference evidence="5" key="2">
    <citation type="submission" date="2020-09" db="EMBL/GenBank/DDBJ databases">
        <authorList>
            <person name="Sun Q."/>
            <person name="Zhou Y."/>
        </authorList>
    </citation>
    <scope>NUCLEOTIDE SEQUENCE</scope>
    <source>
        <strain evidence="5">CGMCC 1.10749</strain>
    </source>
</reference>
<accession>A0A8H9FP34</accession>
<dbReference type="Gene3D" id="3.30.300.30">
    <property type="match status" value="1"/>
</dbReference>
<dbReference type="InterPro" id="IPR025110">
    <property type="entry name" value="AMP-bd_C"/>
</dbReference>
<dbReference type="GO" id="GO:0031956">
    <property type="term" value="F:medium-chain fatty acid-CoA ligase activity"/>
    <property type="evidence" value="ECO:0007669"/>
    <property type="project" value="TreeGrafter"/>
</dbReference>
<dbReference type="GO" id="GO:0006631">
    <property type="term" value="P:fatty acid metabolic process"/>
    <property type="evidence" value="ECO:0007669"/>
    <property type="project" value="TreeGrafter"/>
</dbReference>
<evidence type="ECO:0000256" key="2">
    <source>
        <dbReference type="ARBA" id="ARBA00022598"/>
    </source>
</evidence>
<dbReference type="PANTHER" id="PTHR43201">
    <property type="entry name" value="ACYL-COA SYNTHETASE"/>
    <property type="match status" value="1"/>
</dbReference>
<dbReference type="RefSeq" id="WP_156971704.1">
    <property type="nucleotide sequence ID" value="NZ_BMEA01000001.1"/>
</dbReference>
<evidence type="ECO:0000256" key="1">
    <source>
        <dbReference type="ARBA" id="ARBA00006432"/>
    </source>
</evidence>